<sequence>MSVSNIKTSNSPTNSTTDWWGTITDHAFITTPFPTLHELLKEGPIHHDTYSDIYFILGHAEFQQIMKSPDMRRDTRLWKDGWNTEEYRAKDPVGFELLSGNQPQIINNDGADHKRMRDVYTPAFRAQMMKNLSPMIEAECGQLLNQLPVSEPVDFVKAVAGPLPLRVMCNLFDIPSTLDEEIGRWSAAIIRLADILLTDAQKEEALDAQNNFKAYLKEEIAIRRHKDGNSLMDMAIKALDNGTMTEEETLINLMSMVLAGHETTVSLLGSGMYLLLKNPDQRQKLHADRSLMHKAIEEMLRVEPSGTMILRIAAKECEIGGTKIPEGAMVMGMISATNYDPRRYENPFVFDITRTPNPHQTFGGGPHVCIGAPLSRLEASIVFSSILDKFSKIEFAGKPEWRLDRLNARGLASLPIQVEAN</sequence>
<dbReference type="InterPro" id="IPR001128">
    <property type="entry name" value="Cyt_P450"/>
</dbReference>
<dbReference type="PRINTS" id="PR00359">
    <property type="entry name" value="BP450"/>
</dbReference>
<dbReference type="PANTHER" id="PTHR46696">
    <property type="entry name" value="P450, PUTATIVE (EUROFUNG)-RELATED"/>
    <property type="match status" value="1"/>
</dbReference>
<dbReference type="EMBL" id="JBHRSL010000004">
    <property type="protein sequence ID" value="MFC3051552.1"/>
    <property type="molecule type" value="Genomic_DNA"/>
</dbReference>
<dbReference type="Pfam" id="PF00067">
    <property type="entry name" value="p450"/>
    <property type="match status" value="1"/>
</dbReference>
<protein>
    <submittedName>
        <fullName evidence="3">Cytochrome P450</fullName>
    </submittedName>
</protein>
<organism evidence="3 4">
    <name type="scientific">Kordiimonas pumila</name>
    <dbReference type="NCBI Taxonomy" id="2161677"/>
    <lineage>
        <taxon>Bacteria</taxon>
        <taxon>Pseudomonadati</taxon>
        <taxon>Pseudomonadota</taxon>
        <taxon>Alphaproteobacteria</taxon>
        <taxon>Kordiimonadales</taxon>
        <taxon>Kordiimonadaceae</taxon>
        <taxon>Kordiimonas</taxon>
    </lineage>
</organism>
<proteinExistence type="inferred from homology"/>
<keyword evidence="2" id="KW-0503">Monooxygenase</keyword>
<keyword evidence="2" id="KW-0560">Oxidoreductase</keyword>
<keyword evidence="2" id="KW-0349">Heme</keyword>
<dbReference type="PANTHER" id="PTHR46696:SF3">
    <property type="entry name" value="PULCHERRIMINIC ACID SYNTHASE"/>
    <property type="match status" value="1"/>
</dbReference>
<dbReference type="Proteomes" id="UP001595444">
    <property type="component" value="Unassembled WGS sequence"/>
</dbReference>
<dbReference type="InterPro" id="IPR017972">
    <property type="entry name" value="Cyt_P450_CS"/>
</dbReference>
<reference evidence="4" key="1">
    <citation type="journal article" date="2019" name="Int. J. Syst. Evol. Microbiol.">
        <title>The Global Catalogue of Microorganisms (GCM) 10K type strain sequencing project: providing services to taxonomists for standard genome sequencing and annotation.</title>
        <authorList>
            <consortium name="The Broad Institute Genomics Platform"/>
            <consortium name="The Broad Institute Genome Sequencing Center for Infectious Disease"/>
            <person name="Wu L."/>
            <person name="Ma J."/>
        </authorList>
    </citation>
    <scope>NUCLEOTIDE SEQUENCE [LARGE SCALE GENOMIC DNA]</scope>
    <source>
        <strain evidence="4">KCTC 62164</strain>
    </source>
</reference>
<evidence type="ECO:0000313" key="3">
    <source>
        <dbReference type="EMBL" id="MFC3051552.1"/>
    </source>
</evidence>
<dbReference type="Gene3D" id="1.10.630.10">
    <property type="entry name" value="Cytochrome P450"/>
    <property type="match status" value="1"/>
</dbReference>
<keyword evidence="2" id="KW-0479">Metal-binding</keyword>
<keyword evidence="4" id="KW-1185">Reference proteome</keyword>
<accession>A0ABV7D4I5</accession>
<dbReference type="RefSeq" id="WP_194215034.1">
    <property type="nucleotide sequence ID" value="NZ_CP061205.1"/>
</dbReference>
<dbReference type="InterPro" id="IPR036396">
    <property type="entry name" value="Cyt_P450_sf"/>
</dbReference>
<evidence type="ECO:0000256" key="2">
    <source>
        <dbReference type="RuleBase" id="RU000461"/>
    </source>
</evidence>
<dbReference type="SUPFAM" id="SSF48264">
    <property type="entry name" value="Cytochrome P450"/>
    <property type="match status" value="1"/>
</dbReference>
<keyword evidence="2" id="KW-0408">Iron</keyword>
<dbReference type="InterPro" id="IPR002397">
    <property type="entry name" value="Cyt_P450_B"/>
</dbReference>
<gene>
    <name evidence="3" type="ORF">ACFOKA_06540</name>
</gene>
<comment type="similarity">
    <text evidence="1 2">Belongs to the cytochrome P450 family.</text>
</comment>
<evidence type="ECO:0000256" key="1">
    <source>
        <dbReference type="ARBA" id="ARBA00010617"/>
    </source>
</evidence>
<name>A0ABV7D4I5_9PROT</name>
<evidence type="ECO:0000313" key="4">
    <source>
        <dbReference type="Proteomes" id="UP001595444"/>
    </source>
</evidence>
<dbReference type="PROSITE" id="PS00086">
    <property type="entry name" value="CYTOCHROME_P450"/>
    <property type="match status" value="1"/>
</dbReference>
<comment type="caution">
    <text evidence="3">The sequence shown here is derived from an EMBL/GenBank/DDBJ whole genome shotgun (WGS) entry which is preliminary data.</text>
</comment>
<dbReference type="CDD" id="cd20625">
    <property type="entry name" value="CYP164-like"/>
    <property type="match status" value="1"/>
</dbReference>
<dbReference type="PRINTS" id="PR00385">
    <property type="entry name" value="P450"/>
</dbReference>